<dbReference type="Pfam" id="PF00696">
    <property type="entry name" value="AA_kinase"/>
    <property type="match status" value="1"/>
</dbReference>
<dbReference type="InterPro" id="IPR011529">
    <property type="entry name" value="Glu_5kinase"/>
</dbReference>
<keyword evidence="11" id="KW-1185">Reference proteome</keyword>
<evidence type="ECO:0000256" key="2">
    <source>
        <dbReference type="ARBA" id="ARBA00022605"/>
    </source>
</evidence>
<dbReference type="Proteomes" id="UP001239626">
    <property type="component" value="Unassembled WGS sequence"/>
</dbReference>
<dbReference type="InterPro" id="IPR041739">
    <property type="entry name" value="G5K_ProB"/>
</dbReference>
<dbReference type="InterPro" id="IPR005715">
    <property type="entry name" value="Glu_5kinase/COase_Synthase"/>
</dbReference>
<dbReference type="EMBL" id="JAUSVB010000002">
    <property type="protein sequence ID" value="MDQ0373337.1"/>
    <property type="molecule type" value="Genomic_DNA"/>
</dbReference>
<dbReference type="SUPFAM" id="SSF88697">
    <property type="entry name" value="PUA domain-like"/>
    <property type="match status" value="1"/>
</dbReference>
<dbReference type="InterPro" id="IPR036393">
    <property type="entry name" value="AceGlu_kinase-like_sf"/>
</dbReference>
<feature type="binding site" evidence="8">
    <location>
        <position position="21"/>
    </location>
    <ligand>
        <name>ATP</name>
        <dbReference type="ChEBI" id="CHEBI:30616"/>
    </ligand>
</feature>
<comment type="function">
    <text evidence="8">Catalyzes the transfer of a phosphate group to glutamate to form L-glutamate 5-phosphate.</text>
</comment>
<evidence type="ECO:0000313" key="10">
    <source>
        <dbReference type="EMBL" id="MDQ0373337.1"/>
    </source>
</evidence>
<keyword evidence="6 8" id="KW-0418">Kinase</keyword>
<keyword evidence="1 8" id="KW-0963">Cytoplasm</keyword>
<dbReference type="InterPro" id="IPR001048">
    <property type="entry name" value="Asp/Glu/Uridylate_kinase"/>
</dbReference>
<dbReference type="HAMAP" id="MF_00456">
    <property type="entry name" value="ProB"/>
    <property type="match status" value="1"/>
</dbReference>
<evidence type="ECO:0000256" key="1">
    <source>
        <dbReference type="ARBA" id="ARBA00022490"/>
    </source>
</evidence>
<dbReference type="Gene3D" id="2.30.130.10">
    <property type="entry name" value="PUA domain"/>
    <property type="match status" value="1"/>
</dbReference>
<comment type="pathway">
    <text evidence="8">Amino-acid biosynthesis; L-proline biosynthesis; L-glutamate 5-semialdehyde from L-glutamate: step 1/2.</text>
</comment>
<feature type="binding site" evidence="8">
    <location>
        <begin position="180"/>
        <end position="181"/>
    </location>
    <ligand>
        <name>ATP</name>
        <dbReference type="ChEBI" id="CHEBI:30616"/>
    </ligand>
</feature>
<evidence type="ECO:0000256" key="7">
    <source>
        <dbReference type="ARBA" id="ARBA00022840"/>
    </source>
</evidence>
<accession>A0ABU0EDQ8</accession>
<sequence>MTVDALQDRQQLVSASRVVVKIGSSSLTGPDGRLAPERLNALVDVLAARRAAGGQVVLVSSGAIAAGLGPLGLAARPRDLATQQAAASVGQGLLVAHYTAAFARYGLQVGQVLLTADDTVRRVHYRNAHRALTRLLDLGIVPVINENDAVATDEIRFGDNDRLAALVSHLVHADALLLLSDVDSLYTGPPSRDGSRRIASVVHAQDLEGIDVASRGSAVGTGGMVTKLESVAIATQSGVPVVLTSAAQAAQALAGQDVGTWFTATGRRTSIRRLWLAHAANTRGRLVLDAGAVRAVLERGTSLLPAGVTGVEGTFEAGDPVELVGPDGHLVARGLVSYDAEEVPPLLGRSTSELRASLGPGYDRELVHRDDLVLVRKRR</sequence>
<evidence type="ECO:0000259" key="9">
    <source>
        <dbReference type="SMART" id="SM00359"/>
    </source>
</evidence>
<reference evidence="10 11" key="1">
    <citation type="submission" date="2023-07" db="EMBL/GenBank/DDBJ databases">
        <title>Sorghum-associated microbial communities from plants grown in Nebraska, USA.</title>
        <authorList>
            <person name="Schachtman D."/>
        </authorList>
    </citation>
    <scope>NUCLEOTIDE SEQUENCE [LARGE SCALE GENOMIC DNA]</scope>
    <source>
        <strain evidence="10 11">BE332</strain>
    </source>
</reference>
<evidence type="ECO:0000256" key="8">
    <source>
        <dbReference type="HAMAP-Rule" id="MF_00456"/>
    </source>
</evidence>
<dbReference type="PANTHER" id="PTHR43654">
    <property type="entry name" value="GLUTAMATE 5-KINASE"/>
    <property type="match status" value="1"/>
</dbReference>
<comment type="similarity">
    <text evidence="8">Belongs to the glutamate 5-kinase family.</text>
</comment>
<dbReference type="InterPro" id="IPR002478">
    <property type="entry name" value="PUA"/>
</dbReference>
<evidence type="ECO:0000256" key="3">
    <source>
        <dbReference type="ARBA" id="ARBA00022650"/>
    </source>
</evidence>
<feature type="binding site" evidence="8">
    <location>
        <position position="148"/>
    </location>
    <ligand>
        <name>substrate</name>
    </ligand>
</feature>
<dbReference type="Pfam" id="PF01472">
    <property type="entry name" value="PUA"/>
    <property type="match status" value="1"/>
</dbReference>
<evidence type="ECO:0000256" key="6">
    <source>
        <dbReference type="ARBA" id="ARBA00022777"/>
    </source>
</evidence>
<dbReference type="EC" id="2.7.2.11" evidence="8"/>
<dbReference type="SMART" id="SM00359">
    <property type="entry name" value="PUA"/>
    <property type="match status" value="1"/>
</dbReference>
<proteinExistence type="inferred from homology"/>
<feature type="binding site" evidence="8">
    <location>
        <begin position="221"/>
        <end position="227"/>
    </location>
    <ligand>
        <name>ATP</name>
        <dbReference type="ChEBI" id="CHEBI:30616"/>
    </ligand>
</feature>
<name>A0ABU0EDQ8_9CELL</name>
<evidence type="ECO:0000313" key="11">
    <source>
        <dbReference type="Proteomes" id="UP001239626"/>
    </source>
</evidence>
<comment type="caution">
    <text evidence="10">The sequence shown here is derived from an EMBL/GenBank/DDBJ whole genome shotgun (WGS) entry which is preliminary data.</text>
</comment>
<protein>
    <recommendedName>
        <fullName evidence="8">Glutamate 5-kinase</fullName>
        <ecNumber evidence="8">2.7.2.11</ecNumber>
    </recommendedName>
    <alternativeName>
        <fullName evidence="8">Gamma-glutamyl kinase</fullName>
        <shortName evidence="8">GK</shortName>
    </alternativeName>
</protein>
<evidence type="ECO:0000256" key="5">
    <source>
        <dbReference type="ARBA" id="ARBA00022741"/>
    </source>
</evidence>
<gene>
    <name evidence="8" type="primary">proB</name>
    <name evidence="10" type="ORF">J2X26_001648</name>
</gene>
<dbReference type="CDD" id="cd04242">
    <property type="entry name" value="AAK_G5K_ProB"/>
    <property type="match status" value="1"/>
</dbReference>
<feature type="binding site" evidence="8">
    <location>
        <position position="61"/>
    </location>
    <ligand>
        <name>substrate</name>
    </ligand>
</feature>
<keyword evidence="2 8" id="KW-0028">Amino-acid biosynthesis</keyword>
<dbReference type="InterPro" id="IPR015947">
    <property type="entry name" value="PUA-like_sf"/>
</dbReference>
<organism evidence="10 11">
    <name type="scientific">Cellulomonas humilata</name>
    <dbReference type="NCBI Taxonomy" id="144055"/>
    <lineage>
        <taxon>Bacteria</taxon>
        <taxon>Bacillati</taxon>
        <taxon>Actinomycetota</taxon>
        <taxon>Actinomycetes</taxon>
        <taxon>Micrococcales</taxon>
        <taxon>Cellulomonadaceae</taxon>
        <taxon>Cellulomonas</taxon>
    </lineage>
</organism>
<keyword evidence="7 8" id="KW-0067">ATP-binding</keyword>
<keyword evidence="4 8" id="KW-0808">Transferase</keyword>
<dbReference type="PROSITE" id="PS50890">
    <property type="entry name" value="PUA"/>
    <property type="match status" value="1"/>
</dbReference>
<dbReference type="PIRSF" id="PIRSF000729">
    <property type="entry name" value="GK"/>
    <property type="match status" value="1"/>
</dbReference>
<dbReference type="Gene3D" id="3.40.1160.10">
    <property type="entry name" value="Acetylglutamate kinase-like"/>
    <property type="match status" value="1"/>
</dbReference>
<dbReference type="CDD" id="cd21157">
    <property type="entry name" value="PUA_G5K"/>
    <property type="match status" value="1"/>
</dbReference>
<dbReference type="PANTHER" id="PTHR43654:SF1">
    <property type="entry name" value="ISOPENTENYL PHOSPHATE KINASE"/>
    <property type="match status" value="1"/>
</dbReference>
<comment type="subcellular location">
    <subcellularLocation>
        <location evidence="8">Cytoplasm</location>
    </subcellularLocation>
</comment>
<feature type="binding site" evidence="8">
    <location>
        <position position="160"/>
    </location>
    <ligand>
        <name>substrate</name>
    </ligand>
</feature>
<dbReference type="InterPro" id="IPR036974">
    <property type="entry name" value="PUA_sf"/>
</dbReference>
<dbReference type="InterPro" id="IPR001057">
    <property type="entry name" value="Glu/AcGlu_kinase"/>
</dbReference>
<feature type="domain" description="PUA" evidence="9">
    <location>
        <begin position="284"/>
        <end position="363"/>
    </location>
</feature>
<evidence type="ECO:0000256" key="4">
    <source>
        <dbReference type="ARBA" id="ARBA00022679"/>
    </source>
</evidence>
<keyword evidence="5 8" id="KW-0547">Nucleotide-binding</keyword>
<dbReference type="SUPFAM" id="SSF53633">
    <property type="entry name" value="Carbamate kinase-like"/>
    <property type="match status" value="1"/>
</dbReference>
<comment type="catalytic activity">
    <reaction evidence="8">
        <text>L-glutamate + ATP = L-glutamyl 5-phosphate + ADP</text>
        <dbReference type="Rhea" id="RHEA:14877"/>
        <dbReference type="ChEBI" id="CHEBI:29985"/>
        <dbReference type="ChEBI" id="CHEBI:30616"/>
        <dbReference type="ChEBI" id="CHEBI:58274"/>
        <dbReference type="ChEBI" id="CHEBI:456216"/>
        <dbReference type="EC" id="2.7.2.11"/>
    </reaction>
</comment>
<keyword evidence="3 8" id="KW-0641">Proline biosynthesis</keyword>
<dbReference type="NCBIfam" id="TIGR01027">
    <property type="entry name" value="proB"/>
    <property type="match status" value="1"/>
</dbReference>
<dbReference type="GO" id="GO:0004349">
    <property type="term" value="F:glutamate 5-kinase activity"/>
    <property type="evidence" value="ECO:0007669"/>
    <property type="project" value="UniProtKB-EC"/>
</dbReference>
<dbReference type="PRINTS" id="PR00474">
    <property type="entry name" value="GLU5KINASE"/>
</dbReference>